<protein>
    <recommendedName>
        <fullName evidence="3">Transposase</fullName>
    </recommendedName>
</protein>
<dbReference type="KEGG" id="ecc:c0359"/>
<name>A0A0H2V4H8_ECOL6</name>
<keyword evidence="2" id="KW-1185">Reference proteome</keyword>
<evidence type="ECO:0000313" key="2">
    <source>
        <dbReference type="Proteomes" id="UP000001410"/>
    </source>
</evidence>
<dbReference type="EMBL" id="AE014075">
    <property type="protein sequence ID" value="AAN78840.1"/>
    <property type="molecule type" value="Genomic_DNA"/>
</dbReference>
<dbReference type="HOGENOM" id="CLU_218518_0_0_6"/>
<organism evidence="1 2">
    <name type="scientific">Escherichia coli O6:H1 (strain CFT073 / ATCC 700928 / UPEC)</name>
    <dbReference type="NCBI Taxonomy" id="199310"/>
    <lineage>
        <taxon>Bacteria</taxon>
        <taxon>Pseudomonadati</taxon>
        <taxon>Pseudomonadota</taxon>
        <taxon>Gammaproteobacteria</taxon>
        <taxon>Enterobacterales</taxon>
        <taxon>Enterobacteriaceae</taxon>
        <taxon>Escherichia</taxon>
    </lineage>
</organism>
<gene>
    <name evidence="1" type="ordered locus">c0359</name>
</gene>
<proteinExistence type="predicted"/>
<reference evidence="1 2" key="1">
    <citation type="journal article" date="2002" name="Proc. Natl. Acad. Sci. U.S.A.">
        <title>Extensive mosaic structure revealed by the complete genome sequence of uropathogenic Escherichia coli.</title>
        <authorList>
            <person name="Welch R.A."/>
            <person name="Burland V."/>
            <person name="Plunkett G.III."/>
            <person name="Redford P."/>
            <person name="Roesch P."/>
            <person name="Rasko D."/>
            <person name="Buckles E.L."/>
            <person name="Liou S.R."/>
            <person name="Boutin A."/>
            <person name="Hackett J."/>
            <person name="Stroud D."/>
            <person name="Mayhew G.F."/>
            <person name="Rose D.J."/>
            <person name="Zhou S."/>
            <person name="Schwartz D.C."/>
            <person name="Perna N.T."/>
            <person name="Mobley H.L."/>
            <person name="Donnenberg M.S."/>
            <person name="Blattner F.R."/>
        </authorList>
    </citation>
    <scope>NUCLEOTIDE SEQUENCE [LARGE SCALE GENOMIC DNA]</scope>
    <source>
        <strain evidence="2">CFT073 / ATCC 700928 / UPEC</strain>
    </source>
</reference>
<sequence>MAKPKYSLETRLVVVNHYLSRHDGARRIAKRFGVEKTSAG</sequence>
<accession>A0A0H2V4H8</accession>
<evidence type="ECO:0008006" key="3">
    <source>
        <dbReference type="Google" id="ProtNLM"/>
    </source>
</evidence>
<dbReference type="AlphaFoldDB" id="A0A0H2V4H8"/>
<evidence type="ECO:0000313" key="1">
    <source>
        <dbReference type="EMBL" id="AAN78840.1"/>
    </source>
</evidence>
<dbReference type="Proteomes" id="UP000001410">
    <property type="component" value="Chromosome"/>
</dbReference>